<evidence type="ECO:0000259" key="11">
    <source>
        <dbReference type="Pfam" id="PF13193"/>
    </source>
</evidence>
<feature type="domain" description="AMP-dependent synthetase/ligase" evidence="10">
    <location>
        <begin position="146"/>
        <end position="268"/>
    </location>
</feature>
<dbReference type="Gene3D" id="3.30.300.30">
    <property type="match status" value="1"/>
</dbReference>
<comment type="catalytic activity">
    <reaction evidence="9">
        <text>propanoate + ATP + CoA = propanoyl-CoA + AMP + diphosphate</text>
        <dbReference type="Rhea" id="RHEA:20373"/>
        <dbReference type="ChEBI" id="CHEBI:17272"/>
        <dbReference type="ChEBI" id="CHEBI:30616"/>
        <dbReference type="ChEBI" id="CHEBI:33019"/>
        <dbReference type="ChEBI" id="CHEBI:57287"/>
        <dbReference type="ChEBI" id="CHEBI:57392"/>
        <dbReference type="ChEBI" id="CHEBI:456215"/>
        <dbReference type="EC" id="6.2.1.17"/>
    </reaction>
    <physiologicalReaction direction="left-to-right" evidence="9">
        <dbReference type="Rhea" id="RHEA:20374"/>
    </physiologicalReaction>
</comment>
<comment type="similarity">
    <text evidence="2">Belongs to the ATP-dependent AMP-binding enzyme family.</text>
</comment>
<evidence type="ECO:0000256" key="1">
    <source>
        <dbReference type="ARBA" id="ARBA00001884"/>
    </source>
</evidence>
<evidence type="ECO:0000313" key="14">
    <source>
        <dbReference type="Proteomes" id="UP000812440"/>
    </source>
</evidence>
<comment type="catalytic activity">
    <reaction evidence="1">
        <text>acetate + ATP + CoA = acetyl-CoA + AMP + diphosphate</text>
        <dbReference type="Rhea" id="RHEA:23176"/>
        <dbReference type="ChEBI" id="CHEBI:30089"/>
        <dbReference type="ChEBI" id="CHEBI:30616"/>
        <dbReference type="ChEBI" id="CHEBI:33019"/>
        <dbReference type="ChEBI" id="CHEBI:57287"/>
        <dbReference type="ChEBI" id="CHEBI:57288"/>
        <dbReference type="ChEBI" id="CHEBI:456215"/>
        <dbReference type="EC" id="6.2.1.1"/>
    </reaction>
    <physiologicalReaction direction="left-to-right" evidence="1">
        <dbReference type="Rhea" id="RHEA:23177"/>
    </physiologicalReaction>
</comment>
<evidence type="ECO:0000259" key="10">
    <source>
        <dbReference type="Pfam" id="PF00501"/>
    </source>
</evidence>
<dbReference type="Pfam" id="PF13193">
    <property type="entry name" value="AMP-binding_C"/>
    <property type="match status" value="1"/>
</dbReference>
<feature type="domain" description="AMP-dependent synthetase/ligase" evidence="10">
    <location>
        <begin position="296"/>
        <end position="480"/>
    </location>
</feature>
<protein>
    <recommendedName>
        <fullName evidence="6">Acyl-CoA synthetase short-chain family member 3, mitochondrial</fullName>
        <ecNumber evidence="4">6.2.1.1</ecNumber>
        <ecNumber evidence="3">6.2.1.17</ecNumber>
    </recommendedName>
    <alternativeName>
        <fullName evidence="7">Acetate--CoA ligase 3</fullName>
    </alternativeName>
    <alternativeName>
        <fullName evidence="5">Propionate--CoA ligase</fullName>
    </alternativeName>
</protein>
<evidence type="ECO:0000256" key="9">
    <source>
        <dbReference type="ARBA" id="ARBA00049004"/>
    </source>
</evidence>
<dbReference type="GO" id="GO:0003987">
    <property type="term" value="F:acetate-CoA ligase activity"/>
    <property type="evidence" value="ECO:0007669"/>
    <property type="project" value="UniProtKB-EC"/>
</dbReference>
<dbReference type="EMBL" id="JAACNH010000006">
    <property type="protein sequence ID" value="KAG8439523.1"/>
    <property type="molecule type" value="Genomic_DNA"/>
</dbReference>
<dbReference type="InterPro" id="IPR042099">
    <property type="entry name" value="ANL_N_sf"/>
</dbReference>
<dbReference type="GO" id="GO:0005759">
    <property type="term" value="C:mitochondrial matrix"/>
    <property type="evidence" value="ECO:0007669"/>
    <property type="project" value="TreeGrafter"/>
</dbReference>
<keyword evidence="14" id="KW-1185">Reference proteome</keyword>
<dbReference type="OrthoDB" id="10253869at2759"/>
<dbReference type="AlphaFoldDB" id="A0A8T2J6Y6"/>
<dbReference type="PANTHER" id="PTHR43347:SF3">
    <property type="entry name" value="ACYL-COA SYNTHETASE SHORT-CHAIN FAMILY MEMBER 3, MITOCHONDRIAL"/>
    <property type="match status" value="1"/>
</dbReference>
<evidence type="ECO:0000256" key="6">
    <source>
        <dbReference type="ARBA" id="ARBA00040004"/>
    </source>
</evidence>
<dbReference type="FunFam" id="3.30.300.30:FF:000017">
    <property type="entry name" value="Acyl-CoA synthetase short-chain family member 3"/>
    <property type="match status" value="1"/>
</dbReference>
<feature type="domain" description="AMP-binding enzyme C-terminal" evidence="11">
    <location>
        <begin position="546"/>
        <end position="624"/>
    </location>
</feature>
<accession>A0A8T2J6Y6</accession>
<evidence type="ECO:0000256" key="5">
    <source>
        <dbReference type="ARBA" id="ARBA00029726"/>
    </source>
</evidence>
<evidence type="ECO:0000256" key="4">
    <source>
        <dbReference type="ARBA" id="ARBA00013275"/>
    </source>
</evidence>
<organism evidence="13 14">
    <name type="scientific">Hymenochirus boettgeri</name>
    <name type="common">Congo dwarf clawed frog</name>
    <dbReference type="NCBI Taxonomy" id="247094"/>
    <lineage>
        <taxon>Eukaryota</taxon>
        <taxon>Metazoa</taxon>
        <taxon>Chordata</taxon>
        <taxon>Craniata</taxon>
        <taxon>Vertebrata</taxon>
        <taxon>Euteleostomi</taxon>
        <taxon>Amphibia</taxon>
        <taxon>Batrachia</taxon>
        <taxon>Anura</taxon>
        <taxon>Pipoidea</taxon>
        <taxon>Pipidae</taxon>
        <taxon>Pipinae</taxon>
        <taxon>Hymenochirus</taxon>
    </lineage>
</organism>
<proteinExistence type="inferred from homology"/>
<dbReference type="Gene3D" id="3.40.50.12780">
    <property type="entry name" value="N-terminal domain of ligase-like"/>
    <property type="match status" value="2"/>
</dbReference>
<comment type="catalytic activity">
    <reaction evidence="8">
        <text>butanoate + ATP + CoA = butanoyl-CoA + AMP + diphosphate</text>
        <dbReference type="Rhea" id="RHEA:46172"/>
        <dbReference type="ChEBI" id="CHEBI:17968"/>
        <dbReference type="ChEBI" id="CHEBI:30616"/>
        <dbReference type="ChEBI" id="CHEBI:33019"/>
        <dbReference type="ChEBI" id="CHEBI:57287"/>
        <dbReference type="ChEBI" id="CHEBI:57371"/>
        <dbReference type="ChEBI" id="CHEBI:456215"/>
    </reaction>
    <physiologicalReaction direction="left-to-right" evidence="8">
        <dbReference type="Rhea" id="RHEA:46173"/>
    </physiologicalReaction>
</comment>
<evidence type="ECO:0000256" key="2">
    <source>
        <dbReference type="ARBA" id="ARBA00006432"/>
    </source>
</evidence>
<gene>
    <name evidence="13" type="ORF">GDO86_005646</name>
</gene>
<evidence type="ECO:0000256" key="8">
    <source>
        <dbReference type="ARBA" id="ARBA00047935"/>
    </source>
</evidence>
<dbReference type="GO" id="GO:0050218">
    <property type="term" value="F:propionate-CoA ligase activity"/>
    <property type="evidence" value="ECO:0007669"/>
    <property type="project" value="UniProtKB-EC"/>
</dbReference>
<dbReference type="InterPro" id="IPR000873">
    <property type="entry name" value="AMP-dep_synth/lig_dom"/>
</dbReference>
<evidence type="ECO:0000259" key="12">
    <source>
        <dbReference type="Pfam" id="PF16177"/>
    </source>
</evidence>
<comment type="caution">
    <text evidence="13">The sequence shown here is derived from an EMBL/GenBank/DDBJ whole genome shotgun (WGS) entry which is preliminary data.</text>
</comment>
<dbReference type="PANTHER" id="PTHR43347">
    <property type="entry name" value="ACYL-COA SYNTHETASE"/>
    <property type="match status" value="1"/>
</dbReference>
<dbReference type="SUPFAM" id="SSF56801">
    <property type="entry name" value="Acetyl-CoA synthetase-like"/>
    <property type="match status" value="1"/>
</dbReference>
<dbReference type="EC" id="6.2.1.1" evidence="4"/>
<evidence type="ECO:0000256" key="3">
    <source>
        <dbReference type="ARBA" id="ARBA00012985"/>
    </source>
</evidence>
<dbReference type="InterPro" id="IPR032387">
    <property type="entry name" value="ACAS_N"/>
</dbReference>
<reference evidence="13" key="1">
    <citation type="thesis" date="2020" institute="ProQuest LLC" country="789 East Eisenhower Parkway, Ann Arbor, MI, USA">
        <title>Comparative Genomics and Chromosome Evolution.</title>
        <authorList>
            <person name="Mudd A.B."/>
        </authorList>
    </citation>
    <scope>NUCLEOTIDE SEQUENCE</scope>
    <source>
        <strain evidence="13">Female2</strain>
        <tissue evidence="13">Blood</tissue>
    </source>
</reference>
<name>A0A8T2J6Y6_9PIPI</name>
<evidence type="ECO:0000313" key="13">
    <source>
        <dbReference type="EMBL" id="KAG8439523.1"/>
    </source>
</evidence>
<dbReference type="Pfam" id="PF00501">
    <property type="entry name" value="AMP-binding"/>
    <property type="match status" value="2"/>
</dbReference>
<sequence>MYFGITCFLKQTCKSKKMKSNFQIFSGLCSLTRSNTKLDGRFIPSEIWKRTISPSHFSRSVWKPSLLHFQCFSTLPQKNISANYEHVFSTSVQDPEKVWGEAAQKITWFKPCSKIMDNSNPPFTKWFIGGELNVCYNALDRHIENGRGDQIAVIHDSPVTGSKQAITYKEMYEQVSRLASVLTKHGVRKGDRVVIYMPMIPQAMYAMLSCARIGAVHSLIFGGFASKELSVRIDHAKPKIIITASFGVEPGRRVEYIPLVERALEISEHKPEKVLIFSRPNMGIVRGTAGYAVMLNWTMSAVYGLNPGDVWWAASDLGWVVGHSYICYGPLLHGNSSVLFEGKPVGTPDASAYFRVISENGVVAMFTAPTALRAIRQQDSEAELGKPFTLSKFRTLFVAGERCDVETLEWSRKVFKVPVLDHWWQTETGSPITATCIGLGNSLTPPAGQAGKPVPGYNVKILDNKMQEADPNTLGNIVVKLPLPPGAFSTLWKNDALFKELYFTRFPGYYDTMDAGYKDEDGYVYVLSRVDDVINVAGHRLSAGAIEECVLMHNAVADCAVVGLEDPLKGHVPLAMCVLRNGVDKTIEKIKSEIVSLVREQIGPVAAFRKVIIVKQLPKTRSGKIPRSTLSALVNGKSYQVGSTIEDPDVFRAVEEAVRAAL</sequence>
<feature type="domain" description="Acetyl-coenzyme A synthetase N-terminal" evidence="12">
    <location>
        <begin position="84"/>
        <end position="138"/>
    </location>
</feature>
<dbReference type="EC" id="6.2.1.17" evidence="3"/>
<dbReference type="InterPro" id="IPR025110">
    <property type="entry name" value="AMP-bd_C"/>
</dbReference>
<evidence type="ECO:0000256" key="7">
    <source>
        <dbReference type="ARBA" id="ARBA00042755"/>
    </source>
</evidence>
<dbReference type="InterPro" id="IPR045851">
    <property type="entry name" value="AMP-bd_C_sf"/>
</dbReference>
<dbReference type="Pfam" id="PF16177">
    <property type="entry name" value="ACAS_N"/>
    <property type="match status" value="1"/>
</dbReference>
<dbReference type="Proteomes" id="UP000812440">
    <property type="component" value="Chromosome 3"/>
</dbReference>